<dbReference type="EMBL" id="LSMT01000477">
    <property type="protein sequence ID" value="PFX17382.1"/>
    <property type="molecule type" value="Genomic_DNA"/>
</dbReference>
<dbReference type="OrthoDB" id="5989319at2759"/>
<comment type="caution">
    <text evidence="1">The sequence shown here is derived from an EMBL/GenBank/DDBJ whole genome shotgun (WGS) entry which is preliminary data.</text>
</comment>
<evidence type="ECO:0000313" key="1">
    <source>
        <dbReference type="EMBL" id="PFX17382.1"/>
    </source>
</evidence>
<dbReference type="Proteomes" id="UP000225706">
    <property type="component" value="Unassembled WGS sequence"/>
</dbReference>
<evidence type="ECO:0008006" key="3">
    <source>
        <dbReference type="Google" id="ProtNLM"/>
    </source>
</evidence>
<protein>
    <recommendedName>
        <fullName evidence="3">Endonuclease/exonuclease/phosphatase domain-containing protein</fullName>
    </recommendedName>
</protein>
<name>A0A2B4RMC4_STYPI</name>
<dbReference type="STRING" id="50429.A0A2B4RMC4"/>
<keyword evidence="2" id="KW-1185">Reference proteome</keyword>
<dbReference type="PANTHER" id="PTHR46670:SF3">
    <property type="entry name" value="ENDONUCLEASE_EXONUCLEASE_PHOSPHATASE DOMAIN-CONTAINING PROTEIN"/>
    <property type="match status" value="1"/>
</dbReference>
<sequence length="332" mass="37421">MAEKTEITLPGYKLFEHQRVGGTGGGIALLLNEAIHVQKVDSDTARFIELLISMGLEQHVHKPTNISGHTLDLIITRCSDSLLYAKPIADYLLSDHITVLCDLELGKPPMKVKQVSNRKIKNIDREKLQADLLSSELCQNTLDTLDELVNSYNTTLAHALDWHAPLRTKVIRSRPLVPWFNEEIKAARREKRKAEKSWRRTGSRENILAYKAKKNANALMNEAQRKFYHNFIQDNSRSQRHLFLAEKKLLNQGDNRAVYPPVDDNINLANQLGTFFIQKIETIGSNLDMVQGLPALSDDYAPESPPPSANLAPLWKRRCASSSIAVQIKAAI</sequence>
<organism evidence="1 2">
    <name type="scientific">Stylophora pistillata</name>
    <name type="common">Smooth cauliflower coral</name>
    <dbReference type="NCBI Taxonomy" id="50429"/>
    <lineage>
        <taxon>Eukaryota</taxon>
        <taxon>Metazoa</taxon>
        <taxon>Cnidaria</taxon>
        <taxon>Anthozoa</taxon>
        <taxon>Hexacorallia</taxon>
        <taxon>Scleractinia</taxon>
        <taxon>Astrocoeniina</taxon>
        <taxon>Pocilloporidae</taxon>
        <taxon>Stylophora</taxon>
    </lineage>
</organism>
<evidence type="ECO:0000313" key="2">
    <source>
        <dbReference type="Proteomes" id="UP000225706"/>
    </source>
</evidence>
<dbReference type="PANTHER" id="PTHR46670">
    <property type="entry name" value="ENDO/EXONUCLEASE/PHOSPHATASE DOMAIN-CONTAINING PROTEIN"/>
    <property type="match status" value="1"/>
</dbReference>
<reference evidence="2" key="1">
    <citation type="journal article" date="2017" name="bioRxiv">
        <title>Comparative analysis of the genomes of Stylophora pistillata and Acropora digitifera provides evidence for extensive differences between species of corals.</title>
        <authorList>
            <person name="Voolstra C.R."/>
            <person name="Li Y."/>
            <person name="Liew Y.J."/>
            <person name="Baumgarten S."/>
            <person name="Zoccola D."/>
            <person name="Flot J.-F."/>
            <person name="Tambutte S."/>
            <person name="Allemand D."/>
            <person name="Aranda M."/>
        </authorList>
    </citation>
    <scope>NUCLEOTIDE SEQUENCE [LARGE SCALE GENOMIC DNA]</scope>
</reference>
<dbReference type="AlphaFoldDB" id="A0A2B4RMC4"/>
<accession>A0A2B4RMC4</accession>
<gene>
    <name evidence="1" type="ORF">AWC38_SpisGene18295</name>
</gene>
<proteinExistence type="predicted"/>